<gene>
    <name evidence="1" type="ORF">BOV88_13645</name>
</gene>
<proteinExistence type="predicted"/>
<name>A0A1T2CFY3_SOVGS</name>
<dbReference type="AlphaFoldDB" id="A0A1T2CFY3"/>
<dbReference type="EMBL" id="MPNX01000060">
    <property type="protein sequence ID" value="OOY33743.1"/>
    <property type="molecule type" value="Genomic_DNA"/>
</dbReference>
<dbReference type="RefSeq" id="WP_078459173.1">
    <property type="nucleotide sequence ID" value="NZ_MPNX01000060.1"/>
</dbReference>
<reference evidence="1 2" key="1">
    <citation type="submission" date="2016-11" db="EMBL/GenBank/DDBJ databases">
        <title>Mixed transmission modes and dynamic genome evolution in an obligate animal-bacterial symbiosis.</title>
        <authorList>
            <person name="Russell S.L."/>
            <person name="Corbett-Detig R.B."/>
            <person name="Cavanaugh C.M."/>
        </authorList>
    </citation>
    <scope>NUCLEOTIDE SEQUENCE [LARGE SCALE GENOMIC DNA]</scope>
    <source>
        <strain evidence="1">MA-KB16</strain>
    </source>
</reference>
<protein>
    <submittedName>
        <fullName evidence="1">Uncharacterized protein</fullName>
    </submittedName>
</protein>
<evidence type="ECO:0000313" key="1">
    <source>
        <dbReference type="EMBL" id="OOY33743.1"/>
    </source>
</evidence>
<sequence length="365" mass="42813">MDDFISDKKINEFRDLVNSNSGFVYQTYKNKDGKNLWNLICSCMDWLTVATRHLSKAEDLDSNIDIRVMQTFSLISSIDIIFESINQLHRVFVNHKTLPFEGESSCFDNRLFTEEDDNSYFKSIRACFGAHPVNLKHSNTKRFASWPFDSHFESSELTVHLYSNKIGETDLVMHLKYSELLSFLKCRYEYLDVISEKIELAYSEFKDALSKQPIEQKEDPLEQLNILKNESKFRLNDDYYNSIIDELIMIFEAPPLDHSIENLANNYRASLVPLITEIRENLQAMNISDLENNFLLEPSSELYKTLSYEIGKFYSWLLSNRYDPLANYYIERFNKSSNSKYKFSIEDSESSLLLKLKLMLIDQDI</sequence>
<dbReference type="Proteomes" id="UP000190962">
    <property type="component" value="Unassembled WGS sequence"/>
</dbReference>
<accession>A0A1T2CFY3</accession>
<organism evidence="1 2">
    <name type="scientific">Solemya velum gill symbiont</name>
    <dbReference type="NCBI Taxonomy" id="2340"/>
    <lineage>
        <taxon>Bacteria</taxon>
        <taxon>Pseudomonadati</taxon>
        <taxon>Pseudomonadota</taxon>
        <taxon>Gammaproteobacteria</taxon>
        <taxon>sulfur-oxidizing symbionts</taxon>
    </lineage>
</organism>
<comment type="caution">
    <text evidence="1">The sequence shown here is derived from an EMBL/GenBank/DDBJ whole genome shotgun (WGS) entry which is preliminary data.</text>
</comment>
<evidence type="ECO:0000313" key="2">
    <source>
        <dbReference type="Proteomes" id="UP000190962"/>
    </source>
</evidence>